<dbReference type="InterPro" id="IPR012340">
    <property type="entry name" value="NA-bd_OB-fold"/>
</dbReference>
<dbReference type="RefSeq" id="WP_110452380.1">
    <property type="nucleotide sequence ID" value="NZ_QGLL01000008.1"/>
</dbReference>
<sequence length="528" mass="56949">MQSDDADYADDEQASGTEPANDLGQAEDRRSRALAAALTRAAKELSKAKSQLAQLAQPPLTLALALGVDSVAYDSQGVQQARLLILNGSRRMVVPLAPDIQAERIRAGQEVLLNADMVVVRVGDQPVTGQVRMLRQTLESGALLVEDPSGQTRVAARAGSLQNQPIEAGSALLMDESCSLALAVLSESDQADMLLEETPDVDFSNIGGLDRQIERIRDAVQLPFQHAGLMRRYGLQAPKGVLLYGPPGNGKTMIAKALARALAQESDGHGVFLSVKGPEVLNKFVGESERLIRRLFARARGLAGQGGPVVVFIDEMDALLRTRGSGISSDVETTIVPQFLTELDGVESLDQVMVIGASNRIDMIDPAVLRPGRLDVKIRIDRPDRTRSAAILGKYLGSDMPMEDGAGPEDLIQVLVDGLFTRDNDHLLGRIMDASGRWQPLYLESVVSGAMLHNLVDRVKTMAVKASIEQGRQVGLDRELCMRAVSGQYQDTLEELCGQDPDRWADLAGLRPGQVQEVRPVDGSEGQS</sequence>
<organism evidence="7 8">
    <name type="scientific">Bifidobacterium asteroides</name>
    <dbReference type="NCBI Taxonomy" id="1684"/>
    <lineage>
        <taxon>Bacteria</taxon>
        <taxon>Bacillati</taxon>
        <taxon>Actinomycetota</taxon>
        <taxon>Actinomycetes</taxon>
        <taxon>Bifidobacteriales</taxon>
        <taxon>Bifidobacteriaceae</taxon>
        <taxon>Bifidobacterium</taxon>
    </lineage>
</organism>
<keyword evidence="1 4" id="KW-0547">Nucleotide-binding</keyword>
<dbReference type="PANTHER" id="PTHR23077:SF144">
    <property type="entry name" value="PROTEASOME-ASSOCIATED ATPASE"/>
    <property type="match status" value="1"/>
</dbReference>
<keyword evidence="3" id="KW-0175">Coiled coil</keyword>
<dbReference type="Pfam" id="PF17758">
    <property type="entry name" value="Prot_ATP_ID_OB_N"/>
    <property type="match status" value="1"/>
</dbReference>
<dbReference type="FunFam" id="3.40.50.300:FF:001025">
    <property type="entry name" value="ATPase family, AAA domain-containing 2B"/>
    <property type="match status" value="1"/>
</dbReference>
<comment type="caution">
    <text evidence="7">The sequence shown here is derived from an EMBL/GenBank/DDBJ whole genome shotgun (WGS) entry which is preliminary data.</text>
</comment>
<dbReference type="Gene3D" id="2.40.50.140">
    <property type="entry name" value="Nucleic acid-binding proteins"/>
    <property type="match status" value="2"/>
</dbReference>
<dbReference type="InterPro" id="IPR050168">
    <property type="entry name" value="AAA_ATPase_domain"/>
</dbReference>
<evidence type="ECO:0000256" key="3">
    <source>
        <dbReference type="ARBA" id="ARBA00023054"/>
    </source>
</evidence>
<dbReference type="GO" id="GO:0016887">
    <property type="term" value="F:ATP hydrolysis activity"/>
    <property type="evidence" value="ECO:0007669"/>
    <property type="project" value="InterPro"/>
</dbReference>
<evidence type="ECO:0000256" key="5">
    <source>
        <dbReference type="SAM" id="MobiDB-lite"/>
    </source>
</evidence>
<evidence type="ECO:0000256" key="1">
    <source>
        <dbReference type="ARBA" id="ARBA00022741"/>
    </source>
</evidence>
<dbReference type="InterPro" id="IPR041626">
    <property type="entry name" value="Prot_ATP_ID_OB_N"/>
</dbReference>
<accession>A0A318M1S0</accession>
<dbReference type="Gene3D" id="3.40.50.300">
    <property type="entry name" value="P-loop containing nucleotide triphosphate hydrolases"/>
    <property type="match status" value="1"/>
</dbReference>
<evidence type="ECO:0000313" key="7">
    <source>
        <dbReference type="EMBL" id="PXY82168.1"/>
    </source>
</evidence>
<evidence type="ECO:0000259" key="6">
    <source>
        <dbReference type="SMART" id="SM00382"/>
    </source>
</evidence>
<proteinExistence type="inferred from homology"/>
<protein>
    <submittedName>
        <fullName evidence="7">Proteasome ATPase</fullName>
    </submittedName>
</protein>
<feature type="region of interest" description="Disordered" evidence="5">
    <location>
        <begin position="1"/>
        <end position="29"/>
    </location>
</feature>
<dbReference type="InterPro" id="IPR003959">
    <property type="entry name" value="ATPase_AAA_core"/>
</dbReference>
<dbReference type="GO" id="GO:0005524">
    <property type="term" value="F:ATP binding"/>
    <property type="evidence" value="ECO:0007669"/>
    <property type="project" value="UniProtKB-KW"/>
</dbReference>
<dbReference type="GO" id="GO:0010498">
    <property type="term" value="P:proteasomal protein catabolic process"/>
    <property type="evidence" value="ECO:0007669"/>
    <property type="project" value="InterPro"/>
</dbReference>
<reference evidence="7 8" key="1">
    <citation type="submission" date="2018-05" db="EMBL/GenBank/DDBJ databases">
        <title>Reference genomes for bee gut microbiota database.</title>
        <authorList>
            <person name="Ellegaard K.M."/>
        </authorList>
    </citation>
    <scope>NUCLEOTIDE SEQUENCE [LARGE SCALE GENOMIC DNA]</scope>
    <source>
        <strain evidence="7 8">ESL0200</strain>
    </source>
</reference>
<dbReference type="EMBL" id="QGLL01000008">
    <property type="protein sequence ID" value="PXY82168.1"/>
    <property type="molecule type" value="Genomic_DNA"/>
</dbReference>
<dbReference type="Proteomes" id="UP000247744">
    <property type="component" value="Unassembled WGS sequence"/>
</dbReference>
<gene>
    <name evidence="7" type="primary">arc</name>
    <name evidence="7" type="ORF">DKK75_05080</name>
</gene>
<dbReference type="InterPro" id="IPR022482">
    <property type="entry name" value="Proteasome_ATPase"/>
</dbReference>
<dbReference type="NCBIfam" id="TIGR03689">
    <property type="entry name" value="pup_AAA"/>
    <property type="match status" value="1"/>
</dbReference>
<dbReference type="PROSITE" id="PS00674">
    <property type="entry name" value="AAA"/>
    <property type="match status" value="1"/>
</dbReference>
<feature type="domain" description="AAA+ ATPase" evidence="6">
    <location>
        <begin position="237"/>
        <end position="384"/>
    </location>
</feature>
<dbReference type="GO" id="GO:0019941">
    <property type="term" value="P:modification-dependent protein catabolic process"/>
    <property type="evidence" value="ECO:0007669"/>
    <property type="project" value="InterPro"/>
</dbReference>
<keyword evidence="7" id="KW-0647">Proteasome</keyword>
<dbReference type="Pfam" id="PF00004">
    <property type="entry name" value="AAA"/>
    <property type="match status" value="1"/>
</dbReference>
<dbReference type="InterPro" id="IPR003960">
    <property type="entry name" value="ATPase_AAA_CS"/>
</dbReference>
<evidence type="ECO:0000313" key="8">
    <source>
        <dbReference type="Proteomes" id="UP000247744"/>
    </source>
</evidence>
<dbReference type="PANTHER" id="PTHR23077">
    <property type="entry name" value="AAA-FAMILY ATPASE"/>
    <property type="match status" value="1"/>
</dbReference>
<dbReference type="AlphaFoldDB" id="A0A318M1S0"/>
<dbReference type="InterPro" id="IPR032501">
    <property type="entry name" value="Prot_ATP_ID_OB_2nd"/>
</dbReference>
<dbReference type="SMART" id="SM00382">
    <property type="entry name" value="AAA"/>
    <property type="match status" value="1"/>
</dbReference>
<comment type="similarity">
    <text evidence="4">Belongs to the AAA ATPase family.</text>
</comment>
<dbReference type="SUPFAM" id="SSF52540">
    <property type="entry name" value="P-loop containing nucleoside triphosphate hydrolases"/>
    <property type="match status" value="1"/>
</dbReference>
<dbReference type="Gene3D" id="1.10.8.60">
    <property type="match status" value="1"/>
</dbReference>
<dbReference type="GO" id="GO:0000502">
    <property type="term" value="C:proteasome complex"/>
    <property type="evidence" value="ECO:0007669"/>
    <property type="project" value="UniProtKB-KW"/>
</dbReference>
<evidence type="ECO:0000256" key="4">
    <source>
        <dbReference type="RuleBase" id="RU003651"/>
    </source>
</evidence>
<dbReference type="InterPro" id="IPR027417">
    <property type="entry name" value="P-loop_NTPase"/>
</dbReference>
<dbReference type="InterPro" id="IPR003593">
    <property type="entry name" value="AAA+_ATPase"/>
</dbReference>
<keyword evidence="2 4" id="KW-0067">ATP-binding</keyword>
<name>A0A318M1S0_9BIFI</name>
<dbReference type="OrthoDB" id="9809379at2"/>
<dbReference type="Pfam" id="PF16450">
    <property type="entry name" value="Prot_ATP_ID_OB_C"/>
    <property type="match status" value="1"/>
</dbReference>
<feature type="compositionally biased region" description="Acidic residues" evidence="5">
    <location>
        <begin position="1"/>
        <end position="13"/>
    </location>
</feature>
<evidence type="ECO:0000256" key="2">
    <source>
        <dbReference type="ARBA" id="ARBA00022840"/>
    </source>
</evidence>